<comment type="subunit">
    <text evidence="4">Monomer.</text>
</comment>
<accession>A0A8J7P4H7</accession>
<protein>
    <recommendedName>
        <fullName evidence="6">14 kDa phosphohistidine phosphatase</fullName>
        <ecNumber evidence="5">3.9.1.3</ecNumber>
    </recommendedName>
    <alternativeName>
        <fullName evidence="11">Phosphohistidine phosphatase 1</fullName>
    </alternativeName>
    <alternativeName>
        <fullName evidence="10">Protein histidine phosphatase</fullName>
    </alternativeName>
</protein>
<dbReference type="InterPro" id="IPR038596">
    <property type="entry name" value="Janus_sf"/>
</dbReference>
<dbReference type="AlphaFoldDB" id="A0A8J7P4H7"/>
<comment type="similarity">
    <text evidence="3">Belongs to the janus family.</text>
</comment>
<evidence type="ECO:0000256" key="6">
    <source>
        <dbReference type="ARBA" id="ARBA00014497"/>
    </source>
</evidence>
<proteinExistence type="inferred from homology"/>
<gene>
    <name evidence="16" type="primary">Phpt1_0</name>
    <name evidence="16" type="ORF">GTO95_0018415</name>
</gene>
<sequence length="124" mass="13914">MAAARLAAIPEADIDADGVFKYVLIRVHTTEEGDDTPSKDIVRGYAWAEYHADIYDRVSEEIERQGGLDCECVGGGRIRHDSQAKRLHVYGYSMGFGRANHSVATEKLKARYPDYEVTWANEGY</sequence>
<evidence type="ECO:0000256" key="13">
    <source>
        <dbReference type="ARBA" id="ARBA00049335"/>
    </source>
</evidence>
<evidence type="ECO:0000256" key="2">
    <source>
        <dbReference type="ARBA" id="ARBA00004496"/>
    </source>
</evidence>
<evidence type="ECO:0000256" key="9">
    <source>
        <dbReference type="ARBA" id="ARBA00022912"/>
    </source>
</evidence>
<evidence type="ECO:0000256" key="10">
    <source>
        <dbReference type="ARBA" id="ARBA00029952"/>
    </source>
</evidence>
<evidence type="ECO:0000256" key="4">
    <source>
        <dbReference type="ARBA" id="ARBA00011245"/>
    </source>
</evidence>
<evidence type="ECO:0000256" key="7">
    <source>
        <dbReference type="ARBA" id="ARBA00022490"/>
    </source>
</evidence>
<keyword evidence="7" id="KW-0963">Cytoplasm</keyword>
<feature type="non-terminal residue" evidence="16">
    <location>
        <position position="124"/>
    </location>
</feature>
<keyword evidence="17" id="KW-1185">Reference proteome</keyword>
<dbReference type="SUPFAM" id="SSF143724">
    <property type="entry name" value="PHP14-like"/>
    <property type="match status" value="1"/>
</dbReference>
<dbReference type="FunFam" id="3.50.20.20:FF:000001">
    <property type="entry name" value="14 kDa phosphohistidine phosphatase"/>
    <property type="match status" value="1"/>
</dbReference>
<comment type="catalytic activity">
    <reaction evidence="12">
        <text>N(pros)-phospho-L-histidyl-[protein] + H2O = L-histidyl-[protein] + phosphate</text>
        <dbReference type="Rhea" id="RHEA:47964"/>
        <dbReference type="Rhea" id="RHEA-COMP:9745"/>
        <dbReference type="Rhea" id="RHEA-COMP:9746"/>
        <dbReference type="ChEBI" id="CHEBI:15377"/>
        <dbReference type="ChEBI" id="CHEBI:29979"/>
        <dbReference type="ChEBI" id="CHEBI:43474"/>
        <dbReference type="ChEBI" id="CHEBI:64837"/>
        <dbReference type="EC" id="3.9.1.3"/>
    </reaction>
</comment>
<evidence type="ECO:0000256" key="5">
    <source>
        <dbReference type="ARBA" id="ARBA00011945"/>
    </source>
</evidence>
<dbReference type="InterPro" id="IPR007702">
    <property type="entry name" value="Janus"/>
</dbReference>
<dbReference type="Pfam" id="PF05005">
    <property type="entry name" value="Ocnus"/>
    <property type="match status" value="1"/>
</dbReference>
<dbReference type="GO" id="GO:0005829">
    <property type="term" value="C:cytosol"/>
    <property type="evidence" value="ECO:0007669"/>
    <property type="project" value="TreeGrafter"/>
</dbReference>
<dbReference type="EMBL" id="JAAWVO010067529">
    <property type="protein sequence ID" value="MBN3323814.1"/>
    <property type="molecule type" value="Genomic_DNA"/>
</dbReference>
<comment type="catalytic activity">
    <reaction evidence="13">
        <text>N(tele)-phospho-L-histidyl-[protein] + H2O = L-histidyl-[protein] + phosphate</text>
        <dbReference type="Rhea" id="RHEA:47960"/>
        <dbReference type="Rhea" id="RHEA-COMP:9745"/>
        <dbReference type="Rhea" id="RHEA-COMP:10719"/>
        <dbReference type="ChEBI" id="CHEBI:15377"/>
        <dbReference type="ChEBI" id="CHEBI:29979"/>
        <dbReference type="ChEBI" id="CHEBI:43474"/>
        <dbReference type="ChEBI" id="CHEBI:83586"/>
        <dbReference type="EC" id="3.9.1.3"/>
    </reaction>
</comment>
<dbReference type="PANTHER" id="PTHR12258:SF10">
    <property type="entry name" value="14 KDA PHOSPHOHISTIDINE PHOSPHATASE"/>
    <property type="match status" value="1"/>
</dbReference>
<evidence type="ECO:0000256" key="12">
    <source>
        <dbReference type="ARBA" id="ARBA00049028"/>
    </source>
</evidence>
<feature type="active site" description="Proton acceptor" evidence="14">
    <location>
        <position position="51"/>
    </location>
</feature>
<name>A0A8J7P4H7_ATRSP</name>
<organism evidence="16 17">
    <name type="scientific">Atractosteus spatula</name>
    <name type="common">Alligator gar</name>
    <name type="synonym">Lepisosteus spatula</name>
    <dbReference type="NCBI Taxonomy" id="7917"/>
    <lineage>
        <taxon>Eukaryota</taxon>
        <taxon>Metazoa</taxon>
        <taxon>Chordata</taxon>
        <taxon>Craniata</taxon>
        <taxon>Vertebrata</taxon>
        <taxon>Euteleostomi</taxon>
        <taxon>Actinopterygii</taxon>
        <taxon>Neopterygii</taxon>
        <taxon>Holostei</taxon>
        <taxon>Semionotiformes</taxon>
        <taxon>Lepisosteidae</taxon>
        <taxon>Atractosteus</taxon>
    </lineage>
</organism>
<dbReference type="Proteomes" id="UP000736164">
    <property type="component" value="Unassembled WGS sequence"/>
</dbReference>
<keyword evidence="8" id="KW-0378">Hydrolase</keyword>
<dbReference type="PANTHER" id="PTHR12258">
    <property type="entry name" value="JANUS-A/JANUS-B"/>
    <property type="match status" value="1"/>
</dbReference>
<reference evidence="16" key="1">
    <citation type="journal article" date="2021" name="Cell">
        <title>Tracing the genetic footprints of vertebrate landing in non-teleost ray-finned fishes.</title>
        <authorList>
            <person name="Bi X."/>
            <person name="Wang K."/>
            <person name="Yang L."/>
            <person name="Pan H."/>
            <person name="Jiang H."/>
            <person name="Wei Q."/>
            <person name="Fang M."/>
            <person name="Yu H."/>
            <person name="Zhu C."/>
            <person name="Cai Y."/>
            <person name="He Y."/>
            <person name="Gan X."/>
            <person name="Zeng H."/>
            <person name="Yu D."/>
            <person name="Zhu Y."/>
            <person name="Jiang H."/>
            <person name="Qiu Q."/>
            <person name="Yang H."/>
            <person name="Zhang Y.E."/>
            <person name="Wang W."/>
            <person name="Zhu M."/>
            <person name="He S."/>
            <person name="Zhang G."/>
        </authorList>
    </citation>
    <scope>NUCLEOTIDE SEQUENCE</scope>
    <source>
        <strain evidence="16">Allg_001</strain>
    </source>
</reference>
<evidence type="ECO:0000256" key="14">
    <source>
        <dbReference type="PIRSR" id="PIRSR607702-1"/>
    </source>
</evidence>
<evidence type="ECO:0000313" key="16">
    <source>
        <dbReference type="EMBL" id="MBN3323814.1"/>
    </source>
</evidence>
<dbReference type="Gene3D" id="3.50.20.20">
    <property type="entry name" value="Janus/Ocnus"/>
    <property type="match status" value="1"/>
</dbReference>
<evidence type="ECO:0000256" key="8">
    <source>
        <dbReference type="ARBA" id="ARBA00022801"/>
    </source>
</evidence>
<comment type="function">
    <text evidence="1">Exhibits phosphohistidine phosphatase activity.</text>
</comment>
<evidence type="ECO:0000313" key="17">
    <source>
        <dbReference type="Proteomes" id="UP000736164"/>
    </source>
</evidence>
<feature type="binding site" evidence="15">
    <location>
        <position position="21"/>
    </location>
    <ligand>
        <name>substrate</name>
    </ligand>
</feature>
<keyword evidence="9" id="KW-0904">Protein phosphatase</keyword>
<evidence type="ECO:0000256" key="3">
    <source>
        <dbReference type="ARBA" id="ARBA00010971"/>
    </source>
</evidence>
<evidence type="ECO:0000256" key="15">
    <source>
        <dbReference type="PIRSR" id="PIRSR607702-2"/>
    </source>
</evidence>
<comment type="caution">
    <text evidence="16">The sequence shown here is derived from an EMBL/GenBank/DDBJ whole genome shotgun (WGS) entry which is preliminary data.</text>
</comment>
<evidence type="ECO:0000256" key="11">
    <source>
        <dbReference type="ARBA" id="ARBA00030831"/>
    </source>
</evidence>
<dbReference type="GO" id="GO:0101006">
    <property type="term" value="F:protein histidine phosphatase activity"/>
    <property type="evidence" value="ECO:0007669"/>
    <property type="project" value="UniProtKB-EC"/>
</dbReference>
<comment type="subcellular location">
    <subcellularLocation>
        <location evidence="2">Cytoplasm</location>
    </subcellularLocation>
</comment>
<evidence type="ECO:0000256" key="1">
    <source>
        <dbReference type="ARBA" id="ARBA00003087"/>
    </source>
</evidence>
<feature type="non-terminal residue" evidence="16">
    <location>
        <position position="1"/>
    </location>
</feature>
<dbReference type="EC" id="3.9.1.3" evidence="5"/>